<evidence type="ECO:0000256" key="1">
    <source>
        <dbReference type="ARBA" id="ARBA00004123"/>
    </source>
</evidence>
<evidence type="ECO:0000313" key="9">
    <source>
        <dbReference type="WBParaSite" id="EVEC_0001269601-mRNA-1"/>
    </source>
</evidence>
<organism evidence="9">
    <name type="scientific">Enterobius vermicularis</name>
    <name type="common">Human pinworm</name>
    <dbReference type="NCBI Taxonomy" id="51028"/>
    <lineage>
        <taxon>Eukaryota</taxon>
        <taxon>Metazoa</taxon>
        <taxon>Ecdysozoa</taxon>
        <taxon>Nematoda</taxon>
        <taxon>Chromadorea</taxon>
        <taxon>Rhabditida</taxon>
        <taxon>Spirurina</taxon>
        <taxon>Oxyuridomorpha</taxon>
        <taxon>Oxyuroidea</taxon>
        <taxon>Oxyuridae</taxon>
        <taxon>Enterobius</taxon>
    </lineage>
</organism>
<dbReference type="WBParaSite" id="EVEC_0001269601-mRNA-1">
    <property type="protein sequence ID" value="EVEC_0001269601-mRNA-1"/>
    <property type="gene ID" value="EVEC_0001269601"/>
</dbReference>
<dbReference type="Gene3D" id="3.30.70.330">
    <property type="match status" value="1"/>
</dbReference>
<dbReference type="EMBL" id="UXUI01012867">
    <property type="protein sequence ID" value="VDD97118.1"/>
    <property type="molecule type" value="Genomic_DNA"/>
</dbReference>
<dbReference type="Pfam" id="PF00076">
    <property type="entry name" value="RRM_1"/>
    <property type="match status" value="1"/>
</dbReference>
<proteinExistence type="predicted"/>
<evidence type="ECO:0000256" key="2">
    <source>
        <dbReference type="ARBA" id="ARBA00022884"/>
    </source>
</evidence>
<feature type="region of interest" description="Disordered" evidence="5">
    <location>
        <begin position="106"/>
        <end position="141"/>
    </location>
</feature>
<protein>
    <submittedName>
        <fullName evidence="9">RRM domain-containing protein</fullName>
    </submittedName>
</protein>
<dbReference type="SMART" id="SM00360">
    <property type="entry name" value="RRM"/>
    <property type="match status" value="1"/>
</dbReference>
<dbReference type="PANTHER" id="PTHR15597">
    <property type="entry name" value="ATAXIN 2-BINDING PROTEIN 1-RELATED"/>
    <property type="match status" value="1"/>
</dbReference>
<evidence type="ECO:0000313" key="7">
    <source>
        <dbReference type="EMBL" id="VDD97118.1"/>
    </source>
</evidence>
<evidence type="ECO:0000256" key="5">
    <source>
        <dbReference type="SAM" id="MobiDB-lite"/>
    </source>
</evidence>
<feature type="domain" description="RRM" evidence="6">
    <location>
        <begin position="141"/>
        <end position="211"/>
    </location>
</feature>
<sequence>MQALYQLSAGATPQAFQTPGQPAVPLSAMQQLVQSGVSPALLQQIQVAQQQQQQLAAVSAAAAMHASTTSVGSLPTVKEENQDENQLSRDQYDIQMQMQMAAVAGIGPQMPPSSTANTRTTSVLQTPDPSTSTNTTDNAPKRLHVSNIPFRFRDPDLRAMFEKYGPVTDVEIIFNERGSKGFGFVTMEKAADAEKARQELHGSTVEGRKIEGPYFFGVSSLQ</sequence>
<dbReference type="GO" id="GO:0003729">
    <property type="term" value="F:mRNA binding"/>
    <property type="evidence" value="ECO:0007669"/>
    <property type="project" value="TreeGrafter"/>
</dbReference>
<evidence type="ECO:0000256" key="3">
    <source>
        <dbReference type="ARBA" id="ARBA00023242"/>
    </source>
</evidence>
<dbReference type="OrthoDB" id="5382468at2759"/>
<accession>A0A0N4VNX3</accession>
<comment type="subcellular location">
    <subcellularLocation>
        <location evidence="1">Nucleus</location>
    </subcellularLocation>
</comment>
<dbReference type="PROSITE" id="PS50102">
    <property type="entry name" value="RRM"/>
    <property type="match status" value="1"/>
</dbReference>
<dbReference type="GO" id="GO:0007399">
    <property type="term" value="P:nervous system development"/>
    <property type="evidence" value="ECO:0007669"/>
    <property type="project" value="InterPro"/>
</dbReference>
<dbReference type="InterPro" id="IPR012677">
    <property type="entry name" value="Nucleotide-bd_a/b_plait_sf"/>
</dbReference>
<dbReference type="SUPFAM" id="SSF54928">
    <property type="entry name" value="RNA-binding domain, RBD"/>
    <property type="match status" value="1"/>
</dbReference>
<dbReference type="CDD" id="cd12407">
    <property type="entry name" value="RRM_FOX1_like"/>
    <property type="match status" value="1"/>
</dbReference>
<dbReference type="Proteomes" id="UP000274131">
    <property type="component" value="Unassembled WGS sequence"/>
</dbReference>
<keyword evidence="3" id="KW-0539">Nucleus</keyword>
<dbReference type="GO" id="GO:0000381">
    <property type="term" value="P:regulation of alternative mRNA splicing, via spliceosome"/>
    <property type="evidence" value="ECO:0007669"/>
    <property type="project" value="InterPro"/>
</dbReference>
<dbReference type="GO" id="GO:0005634">
    <property type="term" value="C:nucleus"/>
    <property type="evidence" value="ECO:0007669"/>
    <property type="project" value="UniProtKB-SubCell"/>
</dbReference>
<dbReference type="PANTHER" id="PTHR15597:SF22">
    <property type="entry name" value="RNA-BINDING FOX PROTEIN 1, ISOFORM H"/>
    <property type="match status" value="1"/>
</dbReference>
<dbReference type="FunFam" id="3.30.70.330:FF:000821">
    <property type="entry name" value="Sex determination protein fox-1"/>
    <property type="match status" value="1"/>
</dbReference>
<feature type="compositionally biased region" description="Low complexity" evidence="5">
    <location>
        <begin position="126"/>
        <end position="138"/>
    </location>
</feature>
<feature type="compositionally biased region" description="Polar residues" evidence="5">
    <location>
        <begin position="112"/>
        <end position="125"/>
    </location>
</feature>
<dbReference type="STRING" id="51028.A0A0N4VNX3"/>
<dbReference type="GO" id="GO:0005737">
    <property type="term" value="C:cytoplasm"/>
    <property type="evidence" value="ECO:0007669"/>
    <property type="project" value="TreeGrafter"/>
</dbReference>
<dbReference type="InterPro" id="IPR035979">
    <property type="entry name" value="RBD_domain_sf"/>
</dbReference>
<reference evidence="9" key="1">
    <citation type="submission" date="2017-02" db="UniProtKB">
        <authorList>
            <consortium name="WormBaseParasite"/>
        </authorList>
    </citation>
    <scope>IDENTIFICATION</scope>
</reference>
<dbReference type="AlphaFoldDB" id="A0A0N4VNX3"/>
<feature type="region of interest" description="Disordered" evidence="5">
    <location>
        <begin position="68"/>
        <end position="87"/>
    </location>
</feature>
<gene>
    <name evidence="7" type="ORF">EVEC_LOCUS11869</name>
</gene>
<name>A0A0N4VNX3_ENTVE</name>
<reference evidence="7 8" key="2">
    <citation type="submission" date="2018-10" db="EMBL/GenBank/DDBJ databases">
        <authorList>
            <consortium name="Pathogen Informatics"/>
        </authorList>
    </citation>
    <scope>NUCLEOTIDE SEQUENCE [LARGE SCALE GENOMIC DNA]</scope>
</reference>
<keyword evidence="8" id="KW-1185">Reference proteome</keyword>
<evidence type="ECO:0000256" key="4">
    <source>
        <dbReference type="PROSITE-ProRule" id="PRU00176"/>
    </source>
</evidence>
<dbReference type="InterPro" id="IPR000504">
    <property type="entry name" value="RRM_dom"/>
</dbReference>
<dbReference type="InterPro" id="IPR034237">
    <property type="entry name" value="FOX1_RRM"/>
</dbReference>
<evidence type="ECO:0000259" key="6">
    <source>
        <dbReference type="PROSITE" id="PS50102"/>
    </source>
</evidence>
<keyword evidence="2 4" id="KW-0694">RNA-binding</keyword>
<evidence type="ECO:0000313" key="8">
    <source>
        <dbReference type="Proteomes" id="UP000274131"/>
    </source>
</evidence>
<dbReference type="InterPro" id="IPR047131">
    <property type="entry name" value="RBFOX1-like"/>
</dbReference>